<feature type="compositionally biased region" description="Polar residues" evidence="1">
    <location>
        <begin position="348"/>
        <end position="359"/>
    </location>
</feature>
<name>A0A0G4P2T5_PENC3</name>
<reference evidence="3 4" key="1">
    <citation type="journal article" date="2014" name="Nat. Commun.">
        <title>Multiple recent horizontal transfers of a large genomic region in cheese making fungi.</title>
        <authorList>
            <person name="Cheeseman K."/>
            <person name="Ropars J."/>
            <person name="Renault P."/>
            <person name="Dupont J."/>
            <person name="Gouzy J."/>
            <person name="Branca A."/>
            <person name="Abraham A.L."/>
            <person name="Ceppi M."/>
            <person name="Conseiller E."/>
            <person name="Debuchy R."/>
            <person name="Malagnac F."/>
            <person name="Goarin A."/>
            <person name="Silar P."/>
            <person name="Lacoste S."/>
            <person name="Sallet E."/>
            <person name="Bensimon A."/>
            <person name="Giraud T."/>
            <person name="Brygoo Y."/>
        </authorList>
    </citation>
    <scope>NUCLEOTIDE SEQUENCE [LARGE SCALE GENOMIC DNA]</scope>
    <source>
        <strain evidence="4">FM 013</strain>
    </source>
</reference>
<sequence length="861" mass="95478">MDSTFNNEEDDEMMEWAIPPSSFTSSEDYAYYHTATHSSADLTSLTSSEAFPYDSQWPNAEPISQIPERPQQYENDLDGMDLRWHGAYENIPQSLAEDLFSSTITQRPAEDMRSESTAHPPGGLDRTTIGIPNSSPLSLQPSEGAMRLAVSTCWALMYNQPCGHDQISQTVQTLEAMTTFCRTKIPAPPVSSSESSGRGKKMFQCWQCDPRRERTKFPTFGTFKRHLTGHGILDCEWRCTEPHCSTILHRRDRMHDHLLRKHKRSGVLPADVEETRVRYAPPANCPFCSEDTPSWSVYYEHIKTHCIIPPRSANISANGDRSHHGDNGGNGNGHGHGHGPSSAGPSNLNGESQYNRTNNGTGGPSYPNTSFGGFRSRSNVHSDPISHSVSDKQLKSNHRQSVTDAIEQSSIDNSPGSSRRPRPHLPRASGQPKNLQPPQNPGSSRADHSTKRKRSDKQTKPTEEKAPSPKVCRRCDHDMTGCLECKSVLSCHICGKTPRGATHVGSSSRMPVQALSDSSSTIINLNESYLNPEPSANYVTTQNMPTHLPYYNPNEIFLPFDPRSFETLTNPFMDNPPPYDHVIRMAMDVGSHPPLSAFDDKVQESGIVESDLKILRSVGLSTSIDSLSVKRQTIQATPKASGGPAPGSYTDPVFRDKGSPLILEAPQPVSTCKCLCVTIPTVDYKAHASLKLSDNERVEVTFKMSPVRESNHPLRTRVRVFVKLFSLRASAAKASTKKQRTHSITSETPSDEDTESGTNSDQELIPMSPPGSELTPLYWTEQDWEFSFDIKSAIAKLAQWTSGIDADMCQKLLLSDPSRALDLISMYVVYNFRISWLLMGRNGFILFLSSALSHLLIPRSY</sequence>
<accession>A0A0G4P2T5</accession>
<dbReference type="AlphaFoldDB" id="A0A0G4P2T5"/>
<dbReference type="InterPro" id="IPR013087">
    <property type="entry name" value="Znf_C2H2_type"/>
</dbReference>
<dbReference type="Proteomes" id="UP000053732">
    <property type="component" value="Unassembled WGS sequence"/>
</dbReference>
<feature type="region of interest" description="Disordered" evidence="1">
    <location>
        <begin position="736"/>
        <end position="767"/>
    </location>
</feature>
<feature type="domain" description="C2H2-type" evidence="2">
    <location>
        <begin position="283"/>
        <end position="305"/>
    </location>
</feature>
<evidence type="ECO:0000259" key="2">
    <source>
        <dbReference type="SMART" id="SM00355"/>
    </source>
</evidence>
<proteinExistence type="predicted"/>
<evidence type="ECO:0000313" key="3">
    <source>
        <dbReference type="EMBL" id="CRL20636.1"/>
    </source>
</evidence>
<keyword evidence="4" id="KW-1185">Reference proteome</keyword>
<feature type="domain" description="C2H2-type" evidence="2">
    <location>
        <begin position="237"/>
        <end position="262"/>
    </location>
</feature>
<gene>
    <name evidence="3" type="ORF">PCAMFM013_S004g000577</name>
</gene>
<feature type="region of interest" description="Disordered" evidence="1">
    <location>
        <begin position="314"/>
        <end position="473"/>
    </location>
</feature>
<evidence type="ECO:0000256" key="1">
    <source>
        <dbReference type="SAM" id="MobiDB-lite"/>
    </source>
</evidence>
<protein>
    <submittedName>
        <fullName evidence="3">Zinc finger, C2H2-like</fullName>
    </submittedName>
</protein>
<feature type="compositionally biased region" description="Basic and acidic residues" evidence="1">
    <location>
        <begin position="456"/>
        <end position="473"/>
    </location>
</feature>
<feature type="compositionally biased region" description="Polar residues" evidence="1">
    <location>
        <begin position="366"/>
        <end position="388"/>
    </location>
</feature>
<feature type="compositionally biased region" description="Polar residues" evidence="1">
    <location>
        <begin position="431"/>
        <end position="443"/>
    </location>
</feature>
<feature type="compositionally biased region" description="Polar residues" evidence="1">
    <location>
        <begin position="399"/>
        <end position="417"/>
    </location>
</feature>
<evidence type="ECO:0000313" key="4">
    <source>
        <dbReference type="Proteomes" id="UP000053732"/>
    </source>
</evidence>
<organism evidence="3 4">
    <name type="scientific">Penicillium camemberti (strain FM 013)</name>
    <dbReference type="NCBI Taxonomy" id="1429867"/>
    <lineage>
        <taxon>Eukaryota</taxon>
        <taxon>Fungi</taxon>
        <taxon>Dikarya</taxon>
        <taxon>Ascomycota</taxon>
        <taxon>Pezizomycotina</taxon>
        <taxon>Eurotiomycetes</taxon>
        <taxon>Eurotiomycetidae</taxon>
        <taxon>Eurotiales</taxon>
        <taxon>Aspergillaceae</taxon>
        <taxon>Penicillium</taxon>
    </lineage>
</organism>
<feature type="domain" description="C2H2-type" evidence="2">
    <location>
        <begin position="203"/>
        <end position="230"/>
    </location>
</feature>
<dbReference type="SMART" id="SM00355">
    <property type="entry name" value="ZnF_C2H2"/>
    <property type="match status" value="3"/>
</dbReference>
<feature type="region of interest" description="Disordered" evidence="1">
    <location>
        <begin position="109"/>
        <end position="129"/>
    </location>
</feature>
<dbReference type="EMBL" id="HG793137">
    <property type="protein sequence ID" value="CRL20636.1"/>
    <property type="molecule type" value="Genomic_DNA"/>
</dbReference>